<evidence type="ECO:0000259" key="6">
    <source>
        <dbReference type="Pfam" id="PF00155"/>
    </source>
</evidence>
<comment type="cofactor">
    <cofactor evidence="1">
        <name>pyridoxal 5'-phosphate</name>
        <dbReference type="ChEBI" id="CHEBI:597326"/>
    </cofactor>
</comment>
<dbReference type="GO" id="GO:0008483">
    <property type="term" value="F:transaminase activity"/>
    <property type="evidence" value="ECO:0007669"/>
    <property type="project" value="UniProtKB-KW"/>
</dbReference>
<feature type="domain" description="Aminotransferase class I/classII large" evidence="6">
    <location>
        <begin position="44"/>
        <end position="378"/>
    </location>
</feature>
<protein>
    <recommendedName>
        <fullName evidence="2">cysteine-S-conjugate beta-lyase</fullName>
        <ecNumber evidence="2">4.4.1.13</ecNumber>
    </recommendedName>
</protein>
<evidence type="ECO:0000256" key="2">
    <source>
        <dbReference type="ARBA" id="ARBA00012224"/>
    </source>
</evidence>
<dbReference type="KEGG" id="lsw:GTO87_07660"/>
<dbReference type="EC" id="4.4.1.13" evidence="2"/>
<dbReference type="CDD" id="cd00609">
    <property type="entry name" value="AAT_like"/>
    <property type="match status" value="1"/>
</dbReference>
<dbReference type="PANTHER" id="PTHR43525">
    <property type="entry name" value="PROTEIN MALY"/>
    <property type="match status" value="1"/>
</dbReference>
<evidence type="ECO:0000256" key="4">
    <source>
        <dbReference type="ARBA" id="ARBA00023239"/>
    </source>
</evidence>
<dbReference type="InterPro" id="IPR015422">
    <property type="entry name" value="PyrdxlP-dep_Trfase_small"/>
</dbReference>
<evidence type="ECO:0000256" key="5">
    <source>
        <dbReference type="ARBA" id="ARBA00037974"/>
    </source>
</evidence>
<sequence length="399" mass="44072">MTETYDFTQVVDLRGDNTRKWGDDATVLPMDLADMDFLAAPAIQKELLAKVQTGFYSYQTVPDQYFAAVTNWFKQRHGVTIPADWQIFASGIRPTVNAIIRELTQPGDKIIVQKPGYSMVALAATGRKLVQTDLVYDAEQLTYQLDDERLAQQLADPKVKLMILCNPHNPTGKVWTKDEITTIVQLCTENDVVLLSDEAHGDLTFNDGGYFSALAVPKTLRSSVVAVVSPSKAFNLAALQAATVIVPDDQLRADVALALKNYALSEPNLLAVAGTVAAYQAGAAWLDQLLVYLRANRQEVAHFLDHNIPTIKWVPTAGTTMMWLDISALNTDAEAFRSFLIKEVGLKVTAGNTFGADQFIRLAIGCPQATLDEGLRRLQRGVVRFLQQRRTNKWASLLS</sequence>
<evidence type="ECO:0000313" key="7">
    <source>
        <dbReference type="EMBL" id="QLL78466.1"/>
    </source>
</evidence>
<dbReference type="InterPro" id="IPR015424">
    <property type="entry name" value="PyrdxlP-dep_Trfase"/>
</dbReference>
<keyword evidence="4" id="KW-0456">Lyase</keyword>
<dbReference type="PANTHER" id="PTHR43525:SF1">
    <property type="entry name" value="PROTEIN MALY"/>
    <property type="match status" value="1"/>
</dbReference>
<dbReference type="Gene3D" id="3.40.640.10">
    <property type="entry name" value="Type I PLP-dependent aspartate aminotransferase-like (Major domain)"/>
    <property type="match status" value="1"/>
</dbReference>
<reference evidence="7 8" key="1">
    <citation type="submission" date="2020-01" db="EMBL/GenBank/DDBJ databases">
        <title>Complete and circular genome sequences of six lactobacillus isolates from horses.</title>
        <authorList>
            <person name="Hassan H.M."/>
        </authorList>
    </citation>
    <scope>NUCLEOTIDE SEQUENCE [LARGE SCALE GENOMIC DNA]</scope>
    <source>
        <strain evidence="7 8">1A</strain>
    </source>
</reference>
<evidence type="ECO:0000256" key="3">
    <source>
        <dbReference type="ARBA" id="ARBA00022898"/>
    </source>
</evidence>
<dbReference type="GO" id="GO:0047804">
    <property type="term" value="F:cysteine-S-conjugate beta-lyase activity"/>
    <property type="evidence" value="ECO:0007669"/>
    <property type="project" value="UniProtKB-EC"/>
</dbReference>
<name>A0A7H9ELB0_9LACO</name>
<dbReference type="EMBL" id="CP047418">
    <property type="protein sequence ID" value="QLL78466.1"/>
    <property type="molecule type" value="Genomic_DNA"/>
</dbReference>
<dbReference type="AlphaFoldDB" id="A0A7H9ELB0"/>
<evidence type="ECO:0000313" key="8">
    <source>
        <dbReference type="Proteomes" id="UP000510886"/>
    </source>
</evidence>
<dbReference type="RefSeq" id="WP_180848665.1">
    <property type="nucleotide sequence ID" value="NZ_CP047418.1"/>
</dbReference>
<dbReference type="Gene3D" id="3.90.1150.10">
    <property type="entry name" value="Aspartate Aminotransferase, domain 1"/>
    <property type="match status" value="1"/>
</dbReference>
<dbReference type="InterPro" id="IPR004839">
    <property type="entry name" value="Aminotransferase_I/II_large"/>
</dbReference>
<accession>A0A7H9ELB0</accession>
<gene>
    <name evidence="7" type="ORF">GTO87_07660</name>
</gene>
<evidence type="ECO:0000256" key="1">
    <source>
        <dbReference type="ARBA" id="ARBA00001933"/>
    </source>
</evidence>
<dbReference type="GO" id="GO:0030170">
    <property type="term" value="F:pyridoxal phosphate binding"/>
    <property type="evidence" value="ECO:0007669"/>
    <property type="project" value="InterPro"/>
</dbReference>
<keyword evidence="7" id="KW-0032">Aminotransferase</keyword>
<comment type="similarity">
    <text evidence="5">Belongs to the class-II pyridoxal-phosphate-dependent aminotransferase family. MalY/PatB cystathionine beta-lyase subfamily.</text>
</comment>
<organism evidence="7 8">
    <name type="scientific">Ligilactobacillus saerimneri</name>
    <dbReference type="NCBI Taxonomy" id="228229"/>
    <lineage>
        <taxon>Bacteria</taxon>
        <taxon>Bacillati</taxon>
        <taxon>Bacillota</taxon>
        <taxon>Bacilli</taxon>
        <taxon>Lactobacillales</taxon>
        <taxon>Lactobacillaceae</taxon>
        <taxon>Ligilactobacillus</taxon>
    </lineage>
</organism>
<dbReference type="Proteomes" id="UP000510886">
    <property type="component" value="Chromosome"/>
</dbReference>
<dbReference type="SUPFAM" id="SSF53383">
    <property type="entry name" value="PLP-dependent transferases"/>
    <property type="match status" value="1"/>
</dbReference>
<dbReference type="InterPro" id="IPR015421">
    <property type="entry name" value="PyrdxlP-dep_Trfase_major"/>
</dbReference>
<dbReference type="Pfam" id="PF00155">
    <property type="entry name" value="Aminotran_1_2"/>
    <property type="match status" value="1"/>
</dbReference>
<keyword evidence="3" id="KW-0663">Pyridoxal phosphate</keyword>
<dbReference type="InterPro" id="IPR051798">
    <property type="entry name" value="Class-II_PLP-Dep_Aminotrans"/>
</dbReference>
<proteinExistence type="inferred from homology"/>
<keyword evidence="7" id="KW-0808">Transferase</keyword>